<dbReference type="RefSeq" id="WP_203660616.1">
    <property type="nucleotide sequence ID" value="NZ_BAAAZM010000011.1"/>
</dbReference>
<accession>A0A8J3JCK6</accession>
<dbReference type="Proteomes" id="UP000612808">
    <property type="component" value="Unassembled WGS sequence"/>
</dbReference>
<dbReference type="Pfam" id="PF00542">
    <property type="entry name" value="Ribosomal_L12"/>
    <property type="match status" value="2"/>
</dbReference>
<dbReference type="InterPro" id="IPR013823">
    <property type="entry name" value="Ribosomal_bL12_C"/>
</dbReference>
<dbReference type="GO" id="GO:0006412">
    <property type="term" value="P:translation"/>
    <property type="evidence" value="ECO:0007669"/>
    <property type="project" value="InterPro"/>
</dbReference>
<dbReference type="GO" id="GO:0003735">
    <property type="term" value="F:structural constituent of ribosome"/>
    <property type="evidence" value="ECO:0007669"/>
    <property type="project" value="InterPro"/>
</dbReference>
<gene>
    <name evidence="3" type="ORF">Aru02nite_44020</name>
</gene>
<dbReference type="AlphaFoldDB" id="A0A8J3JCK6"/>
<evidence type="ECO:0000259" key="2">
    <source>
        <dbReference type="Pfam" id="PF00542"/>
    </source>
</evidence>
<feature type="domain" description="Large ribosomal subunit protein bL12 C-terminal" evidence="2">
    <location>
        <begin position="63"/>
        <end position="90"/>
    </location>
</feature>
<name>A0A8J3JCK6_9ACTN</name>
<keyword evidence="4" id="KW-1185">Reference proteome</keyword>
<comment type="caution">
    <text evidence="3">The sequence shown here is derived from an EMBL/GenBank/DDBJ whole genome shotgun (WGS) entry which is preliminary data.</text>
</comment>
<dbReference type="Gene3D" id="3.30.1390.10">
    <property type="match status" value="3"/>
</dbReference>
<dbReference type="EMBL" id="BOMB01000024">
    <property type="protein sequence ID" value="GID13513.1"/>
    <property type="molecule type" value="Genomic_DNA"/>
</dbReference>
<dbReference type="SUPFAM" id="SSF54736">
    <property type="entry name" value="ClpS-like"/>
    <property type="match status" value="1"/>
</dbReference>
<sequence length="208" mass="22611">MTFTMIAAAVVVVLLVVLALSVAARRRENASPQSIRPAPPAERAPVVDTSGDGMAEVVRLARTDRKIQAIKLYRDLTHVGLKEAKDSVERLMVGLPPVEAPRPEPSGDGMAEVVRLARTDRKIQAIKLYRDLTHVGLKEAKDSVERLMVGLPPGPAAVADERLAEVDALIAQDRLIQAIKVYREMTGASLKQAKYAVEARRDAGTHLL</sequence>
<dbReference type="InterPro" id="IPR014719">
    <property type="entry name" value="Ribosomal_bL12_C/ClpS-like"/>
</dbReference>
<feature type="region of interest" description="Disordered" evidence="1">
    <location>
        <begin position="29"/>
        <end position="49"/>
    </location>
</feature>
<organism evidence="3 4">
    <name type="scientific">Actinocatenispora rupis</name>
    <dbReference type="NCBI Taxonomy" id="519421"/>
    <lineage>
        <taxon>Bacteria</taxon>
        <taxon>Bacillati</taxon>
        <taxon>Actinomycetota</taxon>
        <taxon>Actinomycetes</taxon>
        <taxon>Micromonosporales</taxon>
        <taxon>Micromonosporaceae</taxon>
        <taxon>Actinocatenispora</taxon>
    </lineage>
</organism>
<evidence type="ECO:0000313" key="3">
    <source>
        <dbReference type="EMBL" id="GID13513.1"/>
    </source>
</evidence>
<evidence type="ECO:0000256" key="1">
    <source>
        <dbReference type="SAM" id="MobiDB-lite"/>
    </source>
</evidence>
<proteinExistence type="predicted"/>
<feature type="domain" description="Large ribosomal subunit protein bL12 C-terminal" evidence="2">
    <location>
        <begin position="119"/>
        <end position="146"/>
    </location>
</feature>
<reference evidence="3" key="1">
    <citation type="submission" date="2021-01" db="EMBL/GenBank/DDBJ databases">
        <title>Whole genome shotgun sequence of Actinocatenispora rupis NBRC 107355.</title>
        <authorList>
            <person name="Komaki H."/>
            <person name="Tamura T."/>
        </authorList>
    </citation>
    <scope>NUCLEOTIDE SEQUENCE</scope>
    <source>
        <strain evidence="3">NBRC 107355</strain>
    </source>
</reference>
<evidence type="ECO:0000313" key="4">
    <source>
        <dbReference type="Proteomes" id="UP000612808"/>
    </source>
</evidence>
<protein>
    <recommendedName>
        <fullName evidence="2">Large ribosomal subunit protein bL12 C-terminal domain-containing protein</fullName>
    </recommendedName>
</protein>